<dbReference type="RefSeq" id="WP_015342426.1">
    <property type="nucleotide sequence ID" value="NZ_JAADZA010000017.1"/>
</dbReference>
<sequence>MRKFGPILFLVLLLGLAALAVFGLSREADYDRSPLGSKGLQVWMQAKGIPVVRADAHTTRASSEFSLRIVPLPIVQTDAATTQEGGKKEAGNLAPWIYEARLYELPTLIILPKWRGSVLDDEVARESALVPFSDINSELNRADLSNLYLKRLGPEFEEAPQTLEPGQTQKIKLYRAQVFDRSTIPDQCEEIAGIDAGALVLRCEDDYLVYVLSDPDLMNNHGLALGDNAAFALSLIKELRGTDATKPVYLDTSGKLLDSEKPVDEGRTYERSTSDLARFFAYPLSVIWGAILLVAALCFWRGAYRFGPALSEAAGNIEISKTAAIEATARLLRLSGNDGRMAAQFVQHLLADKAALLFGPGSANQAGIDRMFQRLALRDRASAEALQSTAKALVERGDVMTRSDLHRNLETFRKLLGSIEFGSR</sequence>
<organism evidence="3 4">
    <name type="scientific">Rhizobium tropici</name>
    <dbReference type="NCBI Taxonomy" id="398"/>
    <lineage>
        <taxon>Bacteria</taxon>
        <taxon>Pseudomonadati</taxon>
        <taxon>Pseudomonadota</taxon>
        <taxon>Alphaproteobacteria</taxon>
        <taxon>Hyphomicrobiales</taxon>
        <taxon>Rhizobiaceae</taxon>
        <taxon>Rhizobium/Agrobacterium group</taxon>
        <taxon>Rhizobium</taxon>
    </lineage>
</organism>
<evidence type="ECO:0000313" key="3">
    <source>
        <dbReference type="EMBL" id="NEV12609.1"/>
    </source>
</evidence>
<dbReference type="EMBL" id="JAADZA010000017">
    <property type="protein sequence ID" value="NEV12609.1"/>
    <property type="molecule type" value="Genomic_DNA"/>
</dbReference>
<dbReference type="Proteomes" id="UP000526625">
    <property type="component" value="Unassembled WGS sequence"/>
</dbReference>
<accession>A0A6P1C5X5</accession>
<comment type="caution">
    <text evidence="3">The sequence shown here is derived from an EMBL/GenBank/DDBJ whole genome shotgun (WGS) entry which is preliminary data.</text>
</comment>
<keyword evidence="1" id="KW-0472">Membrane</keyword>
<dbReference type="AlphaFoldDB" id="A0A6P1C5X5"/>
<evidence type="ECO:0000313" key="4">
    <source>
        <dbReference type="Proteomes" id="UP000471190"/>
    </source>
</evidence>
<reference evidence="2 5" key="2">
    <citation type="submission" date="2020-08" db="EMBL/GenBank/DDBJ databases">
        <title>Genomic Encyclopedia of Type Strains, Phase IV (KMG-V): Genome sequencing to study the core and pangenomes of soil and plant-associated prokaryotes.</title>
        <authorList>
            <person name="Whitman W."/>
        </authorList>
    </citation>
    <scope>NUCLEOTIDE SEQUENCE [LARGE SCALE GENOMIC DNA]</scope>
    <source>
        <strain evidence="2 5">SEMIA 4059</strain>
    </source>
</reference>
<proteinExistence type="predicted"/>
<gene>
    <name evidence="2" type="ORF">GGD45_001348</name>
    <name evidence="3" type="ORF">GXW80_16570</name>
</gene>
<dbReference type="EMBL" id="JACHBF010000003">
    <property type="protein sequence ID" value="MBB6490951.1"/>
    <property type="molecule type" value="Genomic_DNA"/>
</dbReference>
<feature type="transmembrane region" description="Helical" evidence="1">
    <location>
        <begin position="279"/>
        <end position="300"/>
    </location>
</feature>
<reference evidence="3 4" key="1">
    <citation type="submission" date="2020-02" db="EMBL/GenBank/DDBJ databases">
        <title>Draft genome sequence of Rhizobium tropici.</title>
        <authorList>
            <person name="Khayi S."/>
            <person name="Jemo M."/>
        </authorList>
    </citation>
    <scope>NUCLEOTIDE SEQUENCE [LARGE SCALE GENOMIC DNA]</scope>
    <source>
        <strain evidence="3 4">A12</strain>
    </source>
</reference>
<name>A0A6P1C5X5_RHITR</name>
<keyword evidence="1" id="KW-0812">Transmembrane</keyword>
<evidence type="ECO:0000256" key="1">
    <source>
        <dbReference type="SAM" id="Phobius"/>
    </source>
</evidence>
<keyword evidence="1" id="KW-1133">Transmembrane helix</keyword>
<evidence type="ECO:0000313" key="2">
    <source>
        <dbReference type="EMBL" id="MBB6490951.1"/>
    </source>
</evidence>
<keyword evidence="5" id="KW-1185">Reference proteome</keyword>
<evidence type="ECO:0000313" key="5">
    <source>
        <dbReference type="Proteomes" id="UP000526625"/>
    </source>
</evidence>
<evidence type="ECO:0008006" key="6">
    <source>
        <dbReference type="Google" id="ProtNLM"/>
    </source>
</evidence>
<dbReference type="Proteomes" id="UP000471190">
    <property type="component" value="Unassembled WGS sequence"/>
</dbReference>
<protein>
    <recommendedName>
        <fullName evidence="6">DUF4350 domain-containing protein</fullName>
    </recommendedName>
</protein>